<dbReference type="GO" id="GO:0003700">
    <property type="term" value="F:DNA-binding transcription factor activity"/>
    <property type="evidence" value="ECO:0007669"/>
    <property type="project" value="InterPro"/>
</dbReference>
<dbReference type="SMART" id="SM00342">
    <property type="entry name" value="HTH_ARAC"/>
    <property type="match status" value="1"/>
</dbReference>
<dbReference type="GO" id="GO:0043565">
    <property type="term" value="F:sequence-specific DNA binding"/>
    <property type="evidence" value="ECO:0007669"/>
    <property type="project" value="InterPro"/>
</dbReference>
<evidence type="ECO:0000256" key="1">
    <source>
        <dbReference type="ARBA" id="ARBA00023015"/>
    </source>
</evidence>
<gene>
    <name evidence="6" type="ORF">IM532_05315</name>
</gene>
<dbReference type="PROSITE" id="PS01124">
    <property type="entry name" value="HTH_ARAC_FAMILY_2"/>
    <property type="match status" value="1"/>
</dbReference>
<dbReference type="EMBL" id="JADGIK010000003">
    <property type="protein sequence ID" value="MBF0596873.1"/>
    <property type="molecule type" value="Genomic_DNA"/>
</dbReference>
<keyword evidence="4" id="KW-0472">Membrane</keyword>
<dbReference type="Gene3D" id="1.10.10.60">
    <property type="entry name" value="Homeodomain-like"/>
    <property type="match status" value="2"/>
</dbReference>
<keyword evidence="2" id="KW-0238">DNA-binding</keyword>
<keyword evidence="1" id="KW-0805">Transcription regulation</keyword>
<evidence type="ECO:0000256" key="3">
    <source>
        <dbReference type="ARBA" id="ARBA00023163"/>
    </source>
</evidence>
<keyword evidence="7" id="KW-1185">Reference proteome</keyword>
<dbReference type="RefSeq" id="WP_194182406.1">
    <property type="nucleotide sequence ID" value="NZ_JADGIK010000003.1"/>
</dbReference>
<proteinExistence type="predicted"/>
<name>A0A8J7K3U6_9FLAO</name>
<dbReference type="InterPro" id="IPR009057">
    <property type="entry name" value="Homeodomain-like_sf"/>
</dbReference>
<feature type="transmembrane region" description="Helical" evidence="4">
    <location>
        <begin position="6"/>
        <end position="27"/>
    </location>
</feature>
<evidence type="ECO:0000256" key="4">
    <source>
        <dbReference type="SAM" id="Phobius"/>
    </source>
</evidence>
<feature type="domain" description="HTH araC/xylS-type" evidence="5">
    <location>
        <begin position="109"/>
        <end position="218"/>
    </location>
</feature>
<dbReference type="AlphaFoldDB" id="A0A8J7K3U6"/>
<reference evidence="6" key="1">
    <citation type="submission" date="2020-10" db="EMBL/GenBank/DDBJ databases">
        <authorList>
            <person name="Lu T."/>
            <person name="Wang Q."/>
            <person name="Han X."/>
        </authorList>
    </citation>
    <scope>NUCLEOTIDE SEQUENCE</scope>
    <source>
        <strain evidence="6">WQ 117</strain>
    </source>
</reference>
<dbReference type="Proteomes" id="UP000608754">
    <property type="component" value="Unassembled WGS sequence"/>
</dbReference>
<dbReference type="PANTHER" id="PTHR43280:SF2">
    <property type="entry name" value="HTH-TYPE TRANSCRIPTIONAL REGULATOR EXSA"/>
    <property type="match status" value="1"/>
</dbReference>
<dbReference type="InterPro" id="IPR018060">
    <property type="entry name" value="HTH_AraC"/>
</dbReference>
<dbReference type="PANTHER" id="PTHR43280">
    <property type="entry name" value="ARAC-FAMILY TRANSCRIPTIONAL REGULATOR"/>
    <property type="match status" value="1"/>
</dbReference>
<keyword evidence="4" id="KW-0812">Transmembrane</keyword>
<evidence type="ECO:0000313" key="6">
    <source>
        <dbReference type="EMBL" id="MBF0596873.1"/>
    </source>
</evidence>
<accession>A0A8J7K3U6</accession>
<keyword evidence="3" id="KW-0804">Transcription</keyword>
<keyword evidence="4" id="KW-1133">Transmembrane helix</keyword>
<protein>
    <submittedName>
        <fullName evidence="6">Helix-turn-helix transcriptional regulator</fullName>
    </submittedName>
</protein>
<dbReference type="Pfam" id="PF12833">
    <property type="entry name" value="HTH_18"/>
    <property type="match status" value="1"/>
</dbReference>
<organism evidence="6 7">
    <name type="scientific">Faecalibacter rhinopitheci</name>
    <dbReference type="NCBI Taxonomy" id="2779678"/>
    <lineage>
        <taxon>Bacteria</taxon>
        <taxon>Pseudomonadati</taxon>
        <taxon>Bacteroidota</taxon>
        <taxon>Flavobacteriia</taxon>
        <taxon>Flavobacteriales</taxon>
        <taxon>Weeksellaceae</taxon>
        <taxon>Faecalibacter</taxon>
    </lineage>
</organism>
<evidence type="ECO:0000256" key="2">
    <source>
        <dbReference type="ARBA" id="ARBA00023125"/>
    </source>
</evidence>
<dbReference type="SUPFAM" id="SSF46689">
    <property type="entry name" value="Homeodomain-like"/>
    <property type="match status" value="1"/>
</dbReference>
<evidence type="ECO:0000259" key="5">
    <source>
        <dbReference type="PROSITE" id="PS01124"/>
    </source>
</evidence>
<comment type="caution">
    <text evidence="6">The sequence shown here is derived from an EMBL/GenBank/DDBJ whole genome shotgun (WGS) entry which is preliminary data.</text>
</comment>
<evidence type="ECO:0000313" key="7">
    <source>
        <dbReference type="Proteomes" id="UP000608754"/>
    </source>
</evidence>
<sequence length="230" mass="26473">MNNLDFTTITIIVIALVCILIISLYFLMKKSSQTEQNNTIQNTTPEASLEVENDIHPIEETEKPSLEIIIDKKIEKPENNIQLDEKQDDIANEEISQSKLGINISSKTEKVLLKKLENFEKNKGFLKKDVNLNNLAKQFDTNTKYLSEIIKSYKKKNFNQYLNELRINHLLNELENNEKVLNTKVSYLASDMGFSSHSSFSTLFTQYVGKSPSEYIKKLKEAKNTAELMK</sequence>